<gene>
    <name evidence="5" type="primary">rplY</name>
    <name evidence="5" type="synonym">ctc</name>
    <name evidence="9" type="ORF">E3J95_02130</name>
</gene>
<evidence type="ECO:0000259" key="7">
    <source>
        <dbReference type="Pfam" id="PF01386"/>
    </source>
</evidence>
<keyword evidence="3 5" id="KW-0689">Ribosomal protein</keyword>
<protein>
    <recommendedName>
        <fullName evidence="5">Large ribosomal subunit protein bL25</fullName>
    </recommendedName>
    <alternativeName>
        <fullName evidence="5">General stress protein CTC</fullName>
    </alternativeName>
</protein>
<dbReference type="EMBL" id="SOKU01000101">
    <property type="protein sequence ID" value="TES86380.1"/>
    <property type="molecule type" value="Genomic_DNA"/>
</dbReference>
<dbReference type="InterPro" id="IPR020057">
    <property type="entry name" value="Ribosomal_bL25_b-dom"/>
</dbReference>
<evidence type="ECO:0000256" key="2">
    <source>
        <dbReference type="ARBA" id="ARBA00022884"/>
    </source>
</evidence>
<evidence type="ECO:0000259" key="8">
    <source>
        <dbReference type="Pfam" id="PF14693"/>
    </source>
</evidence>
<keyword evidence="4 5" id="KW-0687">Ribonucleoprotein</keyword>
<dbReference type="PANTHER" id="PTHR33284">
    <property type="entry name" value="RIBOSOMAL PROTEIN L25/GLN-TRNA SYNTHETASE, ANTI-CODON-BINDING DOMAIN-CONTAINING PROTEIN"/>
    <property type="match status" value="1"/>
</dbReference>
<feature type="region of interest" description="Disordered" evidence="6">
    <location>
        <begin position="189"/>
        <end position="228"/>
    </location>
</feature>
<organism evidence="9 10">
    <name type="scientific">Aerophobetes bacterium</name>
    <dbReference type="NCBI Taxonomy" id="2030807"/>
    <lineage>
        <taxon>Bacteria</taxon>
        <taxon>Candidatus Aerophobota</taxon>
    </lineage>
</organism>
<proteinExistence type="inferred from homology"/>
<dbReference type="CDD" id="cd00495">
    <property type="entry name" value="Ribosomal_L25_TL5_CTC"/>
    <property type="match status" value="1"/>
</dbReference>
<accession>A0A523QKX2</accession>
<dbReference type="Gene3D" id="2.170.120.20">
    <property type="entry name" value="Ribosomal protein L25, beta domain"/>
    <property type="match status" value="1"/>
</dbReference>
<sequence length="228" mass="25792">MKRLTLKVKLREKTGKGYARKLRREGMIPAILYGSHLKESVPLELEKKELKDIISHRSPREQILNLDIVNQKANRKPEVIVKSAQRNWLRGGIQHIDFLEITRGEKLTTTVSFSFVGKTQGEKIGGIVEHLVREVEVECLPRDIPAVIEVDVSSLDIGDSLKVKDVKVPPQVKVLTHLEETVVTVVAPPPEEEAVAEEEKEEGVPAEEVELVDEKKEKEEEETEKKES</sequence>
<dbReference type="GO" id="GO:0022625">
    <property type="term" value="C:cytosolic large ribosomal subunit"/>
    <property type="evidence" value="ECO:0007669"/>
    <property type="project" value="TreeGrafter"/>
</dbReference>
<dbReference type="GO" id="GO:0006412">
    <property type="term" value="P:translation"/>
    <property type="evidence" value="ECO:0007669"/>
    <property type="project" value="UniProtKB-UniRule"/>
</dbReference>
<feature type="domain" description="Large ribosomal subunit protein bL25 L25" evidence="7">
    <location>
        <begin position="6"/>
        <end position="98"/>
    </location>
</feature>
<dbReference type="InterPro" id="IPR020056">
    <property type="entry name" value="Rbsml_bL25/Gln-tRNA_synth_N"/>
</dbReference>
<feature type="domain" description="Large ribosomal subunit protein bL25 beta" evidence="8">
    <location>
        <begin position="106"/>
        <end position="188"/>
    </location>
</feature>
<dbReference type="Gene3D" id="2.40.240.10">
    <property type="entry name" value="Ribosomal Protein L25, Chain P"/>
    <property type="match status" value="1"/>
</dbReference>
<evidence type="ECO:0000256" key="1">
    <source>
        <dbReference type="ARBA" id="ARBA00022730"/>
    </source>
</evidence>
<evidence type="ECO:0000256" key="3">
    <source>
        <dbReference type="ARBA" id="ARBA00022980"/>
    </source>
</evidence>
<dbReference type="Proteomes" id="UP000320781">
    <property type="component" value="Unassembled WGS sequence"/>
</dbReference>
<evidence type="ECO:0000256" key="5">
    <source>
        <dbReference type="HAMAP-Rule" id="MF_01334"/>
    </source>
</evidence>
<evidence type="ECO:0000256" key="6">
    <source>
        <dbReference type="SAM" id="MobiDB-lite"/>
    </source>
</evidence>
<feature type="compositionally biased region" description="Basic and acidic residues" evidence="6">
    <location>
        <begin position="212"/>
        <end position="228"/>
    </location>
</feature>
<dbReference type="InterPro" id="IPR020930">
    <property type="entry name" value="Ribosomal_uL5_bac-type"/>
</dbReference>
<dbReference type="AlphaFoldDB" id="A0A523QKX2"/>
<dbReference type="SUPFAM" id="SSF50715">
    <property type="entry name" value="Ribosomal protein L25-like"/>
    <property type="match status" value="1"/>
</dbReference>
<comment type="function">
    <text evidence="5">This is one of the proteins that binds to the 5S RNA in the ribosome where it forms part of the central protuberance.</text>
</comment>
<dbReference type="HAMAP" id="MF_01334">
    <property type="entry name" value="Ribosomal_bL25_CTC"/>
    <property type="match status" value="1"/>
</dbReference>
<comment type="similarity">
    <text evidence="5">Belongs to the bacterial ribosomal protein bL25 family. CTC subfamily.</text>
</comment>
<dbReference type="PANTHER" id="PTHR33284:SF1">
    <property type="entry name" value="RIBOSOMAL PROTEIN L25_GLN-TRNA SYNTHETASE, ANTI-CODON-BINDING DOMAIN-CONTAINING PROTEIN"/>
    <property type="match status" value="1"/>
</dbReference>
<dbReference type="InterPro" id="IPR029751">
    <property type="entry name" value="Ribosomal_L25_dom"/>
</dbReference>
<dbReference type="NCBIfam" id="TIGR00731">
    <property type="entry name" value="bL25_bact_ctc"/>
    <property type="match status" value="1"/>
</dbReference>
<dbReference type="Pfam" id="PF14693">
    <property type="entry name" value="Ribosomal_TL5_C"/>
    <property type="match status" value="1"/>
</dbReference>
<dbReference type="Pfam" id="PF01386">
    <property type="entry name" value="Ribosomal_L25p"/>
    <property type="match status" value="1"/>
</dbReference>
<feature type="compositionally biased region" description="Acidic residues" evidence="6">
    <location>
        <begin position="190"/>
        <end position="211"/>
    </location>
</feature>
<name>A0A523QKX2_UNCAE</name>
<dbReference type="GO" id="GO:0003735">
    <property type="term" value="F:structural constituent of ribosome"/>
    <property type="evidence" value="ECO:0007669"/>
    <property type="project" value="InterPro"/>
</dbReference>
<evidence type="ECO:0000313" key="9">
    <source>
        <dbReference type="EMBL" id="TES86380.1"/>
    </source>
</evidence>
<keyword evidence="2 5" id="KW-0694">RNA-binding</keyword>
<dbReference type="InterPro" id="IPR037121">
    <property type="entry name" value="Ribosomal_bL25_C"/>
</dbReference>
<reference evidence="9 10" key="1">
    <citation type="submission" date="2019-03" db="EMBL/GenBank/DDBJ databases">
        <title>Metabolic potential of uncultured bacteria and archaea associated with petroleum seepage in deep-sea sediments.</title>
        <authorList>
            <person name="Dong X."/>
            <person name="Hubert C."/>
        </authorList>
    </citation>
    <scope>NUCLEOTIDE SEQUENCE [LARGE SCALE GENOMIC DNA]</scope>
    <source>
        <strain evidence="9">E44_bin92</strain>
    </source>
</reference>
<evidence type="ECO:0000256" key="4">
    <source>
        <dbReference type="ARBA" id="ARBA00023274"/>
    </source>
</evidence>
<evidence type="ECO:0000313" key="10">
    <source>
        <dbReference type="Proteomes" id="UP000320781"/>
    </source>
</evidence>
<dbReference type="NCBIfam" id="NF004139">
    <property type="entry name" value="PRK05618.4-2"/>
    <property type="match status" value="1"/>
</dbReference>
<comment type="subunit">
    <text evidence="5">Part of the 50S ribosomal subunit; part of the 5S rRNA/L5/L18/L25 subcomplex. Contacts the 5S rRNA. Binds to the 5S rRNA independently of L5 and L18.</text>
</comment>
<dbReference type="GO" id="GO:0008097">
    <property type="term" value="F:5S rRNA binding"/>
    <property type="evidence" value="ECO:0007669"/>
    <property type="project" value="InterPro"/>
</dbReference>
<comment type="caution">
    <text evidence="9">The sequence shown here is derived from an EMBL/GenBank/DDBJ whole genome shotgun (WGS) entry which is preliminary data.</text>
</comment>
<keyword evidence="1 5" id="KW-0699">rRNA-binding</keyword>
<dbReference type="InterPro" id="IPR011035">
    <property type="entry name" value="Ribosomal_bL25/Gln-tRNA_synth"/>
</dbReference>
<dbReference type="InterPro" id="IPR001021">
    <property type="entry name" value="Ribosomal_bL25_long"/>
</dbReference>